<evidence type="ECO:0000256" key="2">
    <source>
        <dbReference type="ARBA" id="ARBA00022759"/>
    </source>
</evidence>
<feature type="domain" description="TNase-like" evidence="4">
    <location>
        <begin position="33"/>
        <end position="166"/>
    </location>
</feature>
<dbReference type="SUPFAM" id="SSF50199">
    <property type="entry name" value="Staphylococcal nuclease"/>
    <property type="match status" value="1"/>
</dbReference>
<evidence type="ECO:0000256" key="1">
    <source>
        <dbReference type="ARBA" id="ARBA00022722"/>
    </source>
</evidence>
<dbReference type="PROSITE" id="PS50830">
    <property type="entry name" value="TNASE_3"/>
    <property type="match status" value="1"/>
</dbReference>
<proteinExistence type="predicted"/>
<dbReference type="SMART" id="SM00318">
    <property type="entry name" value="SNc"/>
    <property type="match status" value="1"/>
</dbReference>
<accession>A0A3B0W7D3</accession>
<protein>
    <recommendedName>
        <fullName evidence="4">TNase-like domain-containing protein</fullName>
    </recommendedName>
</protein>
<dbReference type="PANTHER" id="PTHR12302:SF3">
    <property type="entry name" value="SERINE_THREONINE-PROTEIN KINASE 31"/>
    <property type="match status" value="1"/>
</dbReference>
<dbReference type="EMBL" id="UOFC01000126">
    <property type="protein sequence ID" value="VAW47112.1"/>
    <property type="molecule type" value="Genomic_DNA"/>
</dbReference>
<evidence type="ECO:0000313" key="5">
    <source>
        <dbReference type="EMBL" id="VAW47112.1"/>
    </source>
</evidence>
<reference evidence="5" key="1">
    <citation type="submission" date="2018-06" db="EMBL/GenBank/DDBJ databases">
        <authorList>
            <person name="Zhirakovskaya E."/>
        </authorList>
    </citation>
    <scope>NUCLEOTIDE SEQUENCE</scope>
</reference>
<dbReference type="PANTHER" id="PTHR12302">
    <property type="entry name" value="EBNA2 BINDING PROTEIN P100"/>
    <property type="match status" value="1"/>
</dbReference>
<evidence type="ECO:0000259" key="4">
    <source>
        <dbReference type="PROSITE" id="PS50830"/>
    </source>
</evidence>
<dbReference type="InterPro" id="IPR016071">
    <property type="entry name" value="Staphylococal_nuclease_OB-fold"/>
</dbReference>
<gene>
    <name evidence="5" type="ORF">MNBD_GAMMA03-824</name>
</gene>
<dbReference type="GO" id="GO:0004519">
    <property type="term" value="F:endonuclease activity"/>
    <property type="evidence" value="ECO:0007669"/>
    <property type="project" value="UniProtKB-KW"/>
</dbReference>
<dbReference type="GO" id="GO:0016787">
    <property type="term" value="F:hydrolase activity"/>
    <property type="evidence" value="ECO:0007669"/>
    <property type="project" value="UniProtKB-KW"/>
</dbReference>
<keyword evidence="2" id="KW-0255">Endonuclease</keyword>
<name>A0A3B0W7D3_9ZZZZ</name>
<sequence length="231" mass="26496">MLKLIIHTLLLSISIISVAHANVTQQNCSSKNVELWTKATYATSGSDLVILGKRVRLIGLYSPQREKKQKFNTPAQPLAKEAQLFLNKLLANNDLEVGVEYDTTKIDDSGRQLVHLYLKDGTSVQQKILESGFAINRPAYNNNKYAKCYFEAEQKAREGQFQLWDYLAKHPESHFPLVKSSDLTTQDKGYRIIQGKVVKVMKSSTYYIINMDTTGIRIPKRYWDRFDFNKI</sequence>
<evidence type="ECO:0000256" key="3">
    <source>
        <dbReference type="ARBA" id="ARBA00022801"/>
    </source>
</evidence>
<dbReference type="Gene3D" id="2.40.50.90">
    <property type="match status" value="1"/>
</dbReference>
<dbReference type="Pfam" id="PF00565">
    <property type="entry name" value="SNase"/>
    <property type="match status" value="1"/>
</dbReference>
<feature type="non-terminal residue" evidence="5">
    <location>
        <position position="231"/>
    </location>
</feature>
<keyword evidence="1" id="KW-0540">Nuclease</keyword>
<dbReference type="InterPro" id="IPR035437">
    <property type="entry name" value="SNase_OB-fold_sf"/>
</dbReference>
<organism evidence="5">
    <name type="scientific">hydrothermal vent metagenome</name>
    <dbReference type="NCBI Taxonomy" id="652676"/>
    <lineage>
        <taxon>unclassified sequences</taxon>
        <taxon>metagenomes</taxon>
        <taxon>ecological metagenomes</taxon>
    </lineage>
</organism>
<keyword evidence="3" id="KW-0378">Hydrolase</keyword>
<dbReference type="AlphaFoldDB" id="A0A3B0W7D3"/>